<reference evidence="3" key="1">
    <citation type="submission" date="2020-05" db="EMBL/GenBank/DDBJ databases">
        <authorList>
            <person name="Chiriac C."/>
            <person name="Salcher M."/>
            <person name="Ghai R."/>
            <person name="Kavagutti S V."/>
        </authorList>
    </citation>
    <scope>NUCLEOTIDE SEQUENCE</scope>
</reference>
<gene>
    <name evidence="2" type="ORF">UFOPK1495_00625</name>
    <name evidence="3" type="ORF">UFOPK1711_00012</name>
    <name evidence="4" type="ORF">UFOPK2143_00309</name>
    <name evidence="5" type="ORF">UFOPK2350_00199</name>
</gene>
<evidence type="ECO:0000313" key="4">
    <source>
        <dbReference type="EMBL" id="CAB4637008.1"/>
    </source>
</evidence>
<feature type="transmembrane region" description="Helical" evidence="1">
    <location>
        <begin position="21"/>
        <end position="39"/>
    </location>
</feature>
<proteinExistence type="predicted"/>
<protein>
    <submittedName>
        <fullName evidence="3">Unannotated protein</fullName>
    </submittedName>
</protein>
<evidence type="ECO:0000313" key="2">
    <source>
        <dbReference type="EMBL" id="CAB4547694.1"/>
    </source>
</evidence>
<keyword evidence="1" id="KW-1133">Transmembrane helix</keyword>
<dbReference type="AlphaFoldDB" id="A0A6J6DI50"/>
<accession>A0A6J6DI50</accession>
<keyword evidence="1" id="KW-0812">Transmembrane</keyword>
<evidence type="ECO:0000256" key="1">
    <source>
        <dbReference type="SAM" id="Phobius"/>
    </source>
</evidence>
<name>A0A6J6DI50_9ZZZZ</name>
<dbReference type="EMBL" id="CAEZVV010000009">
    <property type="protein sequence ID" value="CAB4637008.1"/>
    <property type="molecule type" value="Genomic_DNA"/>
</dbReference>
<evidence type="ECO:0000313" key="5">
    <source>
        <dbReference type="EMBL" id="CAB4668472.1"/>
    </source>
</evidence>
<sequence length="210" mass="22954">MARINHTPDPNPTRAKARARRNINLVLWWGIALLLLFVLSAGAPWVLILPLLVIGALVVTNTIQVVRGDGAEQHAIEPGRLVRATAEDDPVSVPVTRAPNRREKGRRRGTLHFVGGKLSFTFGPNPKSRSKKTDENLEGTTIFDSWPSDIVLGPRPTMMRPQLTMTIDGIDHVVEFTMPEDLAAGMLGKVVAGAWFDQLVDLGAMPQGTK</sequence>
<dbReference type="EMBL" id="CAEZSU010000051">
    <property type="protein sequence ID" value="CAB4547694.1"/>
    <property type="molecule type" value="Genomic_DNA"/>
</dbReference>
<organism evidence="3">
    <name type="scientific">freshwater metagenome</name>
    <dbReference type="NCBI Taxonomy" id="449393"/>
    <lineage>
        <taxon>unclassified sequences</taxon>
        <taxon>metagenomes</taxon>
        <taxon>ecological metagenomes</taxon>
    </lineage>
</organism>
<dbReference type="EMBL" id="CAEZXE010000009">
    <property type="protein sequence ID" value="CAB4668472.1"/>
    <property type="molecule type" value="Genomic_DNA"/>
</dbReference>
<evidence type="ECO:0000313" key="3">
    <source>
        <dbReference type="EMBL" id="CAB4562499.1"/>
    </source>
</evidence>
<keyword evidence="1" id="KW-0472">Membrane</keyword>
<dbReference type="EMBL" id="CAEZTR010000001">
    <property type="protein sequence ID" value="CAB4562499.1"/>
    <property type="molecule type" value="Genomic_DNA"/>
</dbReference>